<feature type="transmembrane region" description="Helical" evidence="5">
    <location>
        <begin position="52"/>
        <end position="75"/>
    </location>
</feature>
<protein>
    <recommendedName>
        <fullName evidence="5">Palmitoyltransferase</fullName>
        <ecNumber evidence="5">2.3.1.225</ecNumber>
    </recommendedName>
</protein>
<accession>A0A146K186</accession>
<comment type="domain">
    <text evidence="5">The DHHC domain is required for palmitoyltransferase activity.</text>
</comment>
<evidence type="ECO:0000256" key="2">
    <source>
        <dbReference type="ARBA" id="ARBA00022692"/>
    </source>
</evidence>
<dbReference type="EC" id="2.3.1.225" evidence="5"/>
<evidence type="ECO:0000259" key="6">
    <source>
        <dbReference type="Pfam" id="PF01529"/>
    </source>
</evidence>
<gene>
    <name evidence="7" type="ORF">TPC1_20194</name>
</gene>
<keyword evidence="4 5" id="KW-0472">Membrane</keyword>
<keyword evidence="5" id="KW-0012">Acyltransferase</keyword>
<reference evidence="7" key="1">
    <citation type="submission" date="2015-07" db="EMBL/GenBank/DDBJ databases">
        <title>Adaptation to a free-living lifestyle via gene acquisitions in the diplomonad Trepomonas sp. PC1.</title>
        <authorList>
            <person name="Xu F."/>
            <person name="Jerlstrom-Hultqvist J."/>
            <person name="Kolisko M."/>
            <person name="Simpson A.G.B."/>
            <person name="Roger A.J."/>
            <person name="Svard S.G."/>
            <person name="Andersson J.O."/>
        </authorList>
    </citation>
    <scope>NUCLEOTIDE SEQUENCE</scope>
    <source>
        <strain evidence="7">PC1</strain>
    </source>
</reference>
<dbReference type="PROSITE" id="PS50216">
    <property type="entry name" value="DHHC"/>
    <property type="match status" value="1"/>
</dbReference>
<evidence type="ECO:0000256" key="5">
    <source>
        <dbReference type="RuleBase" id="RU079119"/>
    </source>
</evidence>
<evidence type="ECO:0000256" key="4">
    <source>
        <dbReference type="ARBA" id="ARBA00023136"/>
    </source>
</evidence>
<comment type="catalytic activity">
    <reaction evidence="5">
        <text>L-cysteinyl-[protein] + hexadecanoyl-CoA = S-hexadecanoyl-L-cysteinyl-[protein] + CoA</text>
        <dbReference type="Rhea" id="RHEA:36683"/>
        <dbReference type="Rhea" id="RHEA-COMP:10131"/>
        <dbReference type="Rhea" id="RHEA-COMP:11032"/>
        <dbReference type="ChEBI" id="CHEBI:29950"/>
        <dbReference type="ChEBI" id="CHEBI:57287"/>
        <dbReference type="ChEBI" id="CHEBI:57379"/>
        <dbReference type="ChEBI" id="CHEBI:74151"/>
        <dbReference type="EC" id="2.3.1.225"/>
    </reaction>
</comment>
<feature type="transmembrane region" description="Helical" evidence="5">
    <location>
        <begin position="20"/>
        <end position="40"/>
    </location>
</feature>
<organism evidence="7">
    <name type="scientific">Trepomonas sp. PC1</name>
    <dbReference type="NCBI Taxonomy" id="1076344"/>
    <lineage>
        <taxon>Eukaryota</taxon>
        <taxon>Metamonada</taxon>
        <taxon>Diplomonadida</taxon>
        <taxon>Hexamitidae</taxon>
        <taxon>Hexamitinae</taxon>
        <taxon>Trepomonas</taxon>
    </lineage>
</organism>
<comment type="similarity">
    <text evidence="5">Belongs to the DHHC palmitoyltransferase family.</text>
</comment>
<evidence type="ECO:0000256" key="3">
    <source>
        <dbReference type="ARBA" id="ARBA00022989"/>
    </source>
</evidence>
<evidence type="ECO:0000256" key="1">
    <source>
        <dbReference type="ARBA" id="ARBA00004141"/>
    </source>
</evidence>
<feature type="non-terminal residue" evidence="7">
    <location>
        <position position="101"/>
    </location>
</feature>
<comment type="subcellular location">
    <subcellularLocation>
        <location evidence="1">Membrane</location>
        <topology evidence="1">Multi-pass membrane protein</topology>
    </subcellularLocation>
</comment>
<feature type="non-terminal residue" evidence="7">
    <location>
        <position position="1"/>
    </location>
</feature>
<dbReference type="InterPro" id="IPR001594">
    <property type="entry name" value="Palmitoyltrfase_DHHC"/>
</dbReference>
<dbReference type="EMBL" id="GDID01006099">
    <property type="protein sequence ID" value="JAP90507.1"/>
    <property type="molecule type" value="Transcribed_RNA"/>
</dbReference>
<dbReference type="GO" id="GO:0016020">
    <property type="term" value="C:membrane"/>
    <property type="evidence" value="ECO:0007669"/>
    <property type="project" value="UniProtKB-SubCell"/>
</dbReference>
<proteinExistence type="inferred from homology"/>
<sequence length="101" mass="12116">YKYDHYCDWLQNDIGYYNRWYFLAFISLEMVFSVIGLSSLFDIKHHFINVKIVLATFLLVISFLMCFIVVVKQLFLACNGHSQESWDQYKALKKKIKSCQW</sequence>
<name>A0A146K186_9EUKA</name>
<keyword evidence="3 5" id="KW-1133">Transmembrane helix</keyword>
<feature type="domain" description="Palmitoyltransferase DHHC" evidence="6">
    <location>
        <begin position="1"/>
        <end position="78"/>
    </location>
</feature>
<keyword evidence="5 7" id="KW-0808">Transferase</keyword>
<dbReference type="GO" id="GO:0019706">
    <property type="term" value="F:protein-cysteine S-palmitoyltransferase activity"/>
    <property type="evidence" value="ECO:0007669"/>
    <property type="project" value="UniProtKB-EC"/>
</dbReference>
<keyword evidence="2 5" id="KW-0812">Transmembrane</keyword>
<dbReference type="AlphaFoldDB" id="A0A146K186"/>
<evidence type="ECO:0000313" key="7">
    <source>
        <dbReference type="EMBL" id="JAP90507.1"/>
    </source>
</evidence>
<dbReference type="Pfam" id="PF01529">
    <property type="entry name" value="DHHC"/>
    <property type="match status" value="1"/>
</dbReference>